<dbReference type="EMBL" id="CP024333">
    <property type="protein sequence ID" value="ATQ16394.2"/>
    <property type="molecule type" value="Genomic_DNA"/>
</dbReference>
<evidence type="ECO:0000313" key="3">
    <source>
        <dbReference type="Proteomes" id="UP000230633"/>
    </source>
</evidence>
<reference evidence="4" key="1">
    <citation type="submission" date="2019-03" db="EMBL/GenBank/DDBJ databases">
        <title>Whole genome sequencing of Borrelia miyamotoi strains isolated at the Russian territory.</title>
        <authorList>
            <person name="Kuleshov K.V."/>
            <person name="Platonov A.E."/>
            <person name="Goptar I.A."/>
            <person name="Shipulin G.A."/>
            <person name="Markelov M.L."/>
            <person name="Koetsveld J."/>
            <person name="Kolyasnikova N.M."/>
            <person name="Sarksyan D.S."/>
            <person name="Toporkova M.G."/>
            <person name="Hovius J.W."/>
        </authorList>
    </citation>
    <scope>NUCLEOTIDE SEQUENCE [LARGE SCALE GENOMIC DNA]</scope>
    <source>
        <strain evidence="1">Yekat-1</strain>
        <strain evidence="4">Yekat-76</strain>
    </source>
</reference>
<dbReference type="AlphaFoldDB" id="A0AAP8YSH1"/>
<evidence type="ECO:0000313" key="2">
    <source>
        <dbReference type="EMBL" id="QBK62371.2"/>
    </source>
</evidence>
<accession>A0AAP8YSH1</accession>
<evidence type="ECO:0000313" key="1">
    <source>
        <dbReference type="EMBL" id="ATQ16394.2"/>
    </source>
</evidence>
<organism evidence="2 4">
    <name type="scientific">Borrelia miyamotoi</name>
    <dbReference type="NCBI Taxonomy" id="47466"/>
    <lineage>
        <taxon>Bacteria</taxon>
        <taxon>Pseudomonadati</taxon>
        <taxon>Spirochaetota</taxon>
        <taxon>Spirochaetia</taxon>
        <taxon>Spirochaetales</taxon>
        <taxon>Borreliaceae</taxon>
        <taxon>Borrelia</taxon>
    </lineage>
</organism>
<keyword evidence="3" id="KW-1185">Reference proteome</keyword>
<proteinExistence type="predicted"/>
<dbReference type="Proteomes" id="UP000291995">
    <property type="component" value="Chromosome"/>
</dbReference>
<name>A0AAP8YSH1_9SPIR</name>
<gene>
    <name evidence="1" type="ORF">CNO13_03350</name>
    <name evidence="2" type="ORF">EZU67_03345</name>
</gene>
<dbReference type="Proteomes" id="UP000230633">
    <property type="component" value="Chromosome"/>
</dbReference>
<protein>
    <submittedName>
        <fullName evidence="2">Uncharacterized protein</fullName>
    </submittedName>
</protein>
<dbReference type="EMBL" id="CP036557">
    <property type="protein sequence ID" value="QBK62371.2"/>
    <property type="molecule type" value="Genomic_DNA"/>
</dbReference>
<sequence>MKIPSLKIALNENISMLASWDLFKGILIVRFVSLDDIKKQNSHIYYRSVYFAKVVYEYRDSNESKQVKFTIESTPLGEKHVTVEFLDSLDYPVLSLMIAIKKRVIDLDIKGELP</sequence>
<evidence type="ECO:0000313" key="4">
    <source>
        <dbReference type="Proteomes" id="UP000291995"/>
    </source>
</evidence>
<reference evidence="2" key="2">
    <citation type="submission" date="2022-12" db="EMBL/GenBank/DDBJ databases">
        <title>Whole genome sequencing of Borrelia miyamotoi strains isolated at the Russian territory.</title>
        <authorList>
            <person name="Kuleshov K.V."/>
            <person name="Platonov A.E."/>
            <person name="Goptar I.A."/>
            <person name="Shipulin G.A."/>
            <person name="Markelov M.L."/>
            <person name="Koetsveld J."/>
            <person name="Kolyasnikova N.M."/>
            <person name="Sarksyan D.S."/>
            <person name="Toporkova M.G."/>
            <person name="Hovius J.W."/>
        </authorList>
    </citation>
    <scope>NUCLEOTIDE SEQUENCE</scope>
    <source>
        <strain evidence="3">Yekat-1</strain>
        <strain evidence="2">Yekat-76</strain>
    </source>
</reference>